<dbReference type="AlphaFoldDB" id="A0A942YKC3"/>
<dbReference type="PANTHER" id="PTHR43649">
    <property type="entry name" value="ARABINOSE-BINDING PROTEIN-RELATED"/>
    <property type="match status" value="1"/>
</dbReference>
<dbReference type="Proteomes" id="UP000682713">
    <property type="component" value="Unassembled WGS sequence"/>
</dbReference>
<proteinExistence type="predicted"/>
<dbReference type="CDD" id="cd13585">
    <property type="entry name" value="PBP2_TMBP_like"/>
    <property type="match status" value="1"/>
</dbReference>
<evidence type="ECO:0000313" key="3">
    <source>
        <dbReference type="Proteomes" id="UP000682713"/>
    </source>
</evidence>
<gene>
    <name evidence="2" type="ORF">KHA93_11405</name>
</gene>
<dbReference type="Gene3D" id="3.40.190.10">
    <property type="entry name" value="Periplasmic binding protein-like II"/>
    <property type="match status" value="1"/>
</dbReference>
<keyword evidence="3" id="KW-1185">Reference proteome</keyword>
<feature type="transmembrane region" description="Helical" evidence="1">
    <location>
        <begin position="30"/>
        <end position="47"/>
    </location>
</feature>
<dbReference type="Pfam" id="PF01547">
    <property type="entry name" value="SBP_bac_1"/>
    <property type="match status" value="1"/>
</dbReference>
<dbReference type="RefSeq" id="WP_213110837.1">
    <property type="nucleotide sequence ID" value="NZ_JAGYPJ010000001.1"/>
</dbReference>
<dbReference type="InterPro" id="IPR006059">
    <property type="entry name" value="SBP"/>
</dbReference>
<dbReference type="EMBL" id="JAGYPJ010000001">
    <property type="protein sequence ID" value="MBS4200238.1"/>
    <property type="molecule type" value="Genomic_DNA"/>
</dbReference>
<dbReference type="PANTHER" id="PTHR43649:SF12">
    <property type="entry name" value="DIACETYLCHITOBIOSE BINDING PROTEIN DASA"/>
    <property type="match status" value="1"/>
</dbReference>
<comment type="caution">
    <text evidence="2">The sequence shown here is derived from an EMBL/GenBank/DDBJ whole genome shotgun (WGS) entry which is preliminary data.</text>
</comment>
<keyword evidence="1" id="KW-1133">Transmembrane helix</keyword>
<keyword evidence="1" id="KW-0812">Transmembrane</keyword>
<protein>
    <submittedName>
        <fullName evidence="2">Sugar ABC transporter substrate-binding protein</fullName>
    </submittedName>
</protein>
<evidence type="ECO:0000256" key="1">
    <source>
        <dbReference type="SAM" id="Phobius"/>
    </source>
</evidence>
<accession>A0A942YKC3</accession>
<dbReference type="InterPro" id="IPR050490">
    <property type="entry name" value="Bact_solute-bd_prot1"/>
</dbReference>
<reference evidence="2 3" key="1">
    <citation type="submission" date="2021-05" db="EMBL/GenBank/DDBJ databases">
        <title>Novel Bacillus species.</title>
        <authorList>
            <person name="Liu G."/>
        </authorList>
    </citation>
    <scope>NUCLEOTIDE SEQUENCE [LARGE SCALE GENOMIC DNA]</scope>
    <source>
        <strain evidence="2 3">FJAT-49732</strain>
    </source>
</reference>
<sequence>MLKIKWYANINVVTIGTLKKGVIGLKKVSSIYKVFMMIFILVISAALTGCGGSETSGGDKGGGKGGKKVEITWLVRTDANMIEWEKKTITDFEAKHPDIKVKLETIPQDEIDQRLTTMISSGNVPDVWSSNWANSGFATYRGMDALLDLTSYVENDAQQLSGIPEHLMDIYKIDGKVYGIPMLGIGSYLFYNKDLFDEAGLEYPPTDWNDTSWNWDKALDYAQKLTKDTGKSADKIYGLLDNNSPSRKAWSFGGEFFNPDAYTTGVMGEPAILDNPKNAQALQFYVDLINKYKVSPTPSALDAVSQLGDPFMTGKVAMVVNGGWGFWAYKPAEFNWGVAPIPYVDGRTATLYVDPWNISAKSKHPDEAWEFVKFLADPNGAAKSFMQATSATPADSSLMDDWYQQMSDITGMSVEDVKQVNDGAFVDGKEADNHLITKFSIIGTTIDQTMTAVYEGKKTVDEGLKEIDKNLRSLDLGK</sequence>
<dbReference type="SUPFAM" id="SSF53850">
    <property type="entry name" value="Periplasmic binding protein-like II"/>
    <property type="match status" value="1"/>
</dbReference>
<organism evidence="2 3">
    <name type="scientific">Lederbergia citrisecunda</name>
    <dbReference type="NCBI Taxonomy" id="2833583"/>
    <lineage>
        <taxon>Bacteria</taxon>
        <taxon>Bacillati</taxon>
        <taxon>Bacillota</taxon>
        <taxon>Bacilli</taxon>
        <taxon>Bacillales</taxon>
        <taxon>Bacillaceae</taxon>
        <taxon>Lederbergia</taxon>
    </lineage>
</organism>
<keyword evidence="1" id="KW-0472">Membrane</keyword>
<evidence type="ECO:0000313" key="2">
    <source>
        <dbReference type="EMBL" id="MBS4200238.1"/>
    </source>
</evidence>
<name>A0A942YKC3_9BACI</name>